<name>A0A2Z6B0N6_9BACT</name>
<keyword evidence="3" id="KW-0597">Phosphoprotein</keyword>
<dbReference type="InterPro" id="IPR029151">
    <property type="entry name" value="Sensor-like_sf"/>
</dbReference>
<evidence type="ECO:0000256" key="13">
    <source>
        <dbReference type="SAM" id="Coils"/>
    </source>
</evidence>
<evidence type="ECO:0000256" key="1">
    <source>
        <dbReference type="ARBA" id="ARBA00004651"/>
    </source>
</evidence>
<feature type="domain" description="GGDEF" evidence="19">
    <location>
        <begin position="593"/>
        <end position="726"/>
    </location>
</feature>
<dbReference type="SMART" id="SM00304">
    <property type="entry name" value="HAMP"/>
    <property type="match status" value="1"/>
</dbReference>
<dbReference type="InterPro" id="IPR035919">
    <property type="entry name" value="EAL_sf"/>
</dbReference>
<dbReference type="InterPro" id="IPR029787">
    <property type="entry name" value="Nucleotide_cyclase"/>
</dbReference>
<organism evidence="20 21">
    <name type="scientific">Desulfovibrio ferrophilus</name>
    <dbReference type="NCBI Taxonomy" id="241368"/>
    <lineage>
        <taxon>Bacteria</taxon>
        <taxon>Pseudomonadati</taxon>
        <taxon>Thermodesulfobacteriota</taxon>
        <taxon>Desulfovibrionia</taxon>
        <taxon>Desulfovibrionales</taxon>
        <taxon>Desulfovibrionaceae</taxon>
        <taxon>Desulfovibrio</taxon>
    </lineage>
</organism>
<dbReference type="InterPro" id="IPR033463">
    <property type="entry name" value="sCache_3"/>
</dbReference>
<dbReference type="SUPFAM" id="SSF158472">
    <property type="entry name" value="HAMP domain-like"/>
    <property type="match status" value="1"/>
</dbReference>
<keyword evidence="5 14" id="KW-0812">Transmembrane</keyword>
<dbReference type="PROSITE" id="PS50112">
    <property type="entry name" value="PAS"/>
    <property type="match status" value="2"/>
</dbReference>
<evidence type="ECO:0000313" key="20">
    <source>
        <dbReference type="EMBL" id="BBD09062.1"/>
    </source>
</evidence>
<gene>
    <name evidence="20" type="ORF">DFE_2336</name>
</gene>
<keyword evidence="6" id="KW-0547">Nucleotide-binding</keyword>
<reference evidence="20 21" key="1">
    <citation type="journal article" date="2018" name="Sci. Adv.">
        <title>Multi-heme cytochromes provide a pathway for survival in energy-limited environments.</title>
        <authorList>
            <person name="Deng X."/>
            <person name="Dohmae N."/>
            <person name="Nealson K.H."/>
            <person name="Hashimoto K."/>
            <person name="Okamoto A."/>
        </authorList>
    </citation>
    <scope>NUCLEOTIDE SEQUENCE [LARGE SCALE GENOMIC DNA]</scope>
    <source>
        <strain evidence="20 21">IS5</strain>
    </source>
</reference>
<dbReference type="GO" id="GO:0005886">
    <property type="term" value="C:plasma membrane"/>
    <property type="evidence" value="ECO:0007669"/>
    <property type="project" value="UniProtKB-SubCell"/>
</dbReference>
<dbReference type="InterPro" id="IPR000160">
    <property type="entry name" value="GGDEF_dom"/>
</dbReference>
<dbReference type="OrthoDB" id="7673416at2"/>
<dbReference type="GO" id="GO:0071111">
    <property type="term" value="F:cyclic-guanylate-specific phosphodiesterase activity"/>
    <property type="evidence" value="ECO:0007669"/>
    <property type="project" value="UniProtKB-EC"/>
</dbReference>
<dbReference type="CDD" id="cd01949">
    <property type="entry name" value="GGDEF"/>
    <property type="match status" value="1"/>
</dbReference>
<feature type="domain" description="PAC" evidence="16">
    <location>
        <begin position="508"/>
        <end position="560"/>
    </location>
</feature>
<keyword evidence="2" id="KW-1003">Cell membrane</keyword>
<keyword evidence="10" id="KW-0902">Two-component regulatory system</keyword>
<dbReference type="Pfam" id="PF00990">
    <property type="entry name" value="GGDEF"/>
    <property type="match status" value="1"/>
</dbReference>
<dbReference type="GO" id="GO:0005524">
    <property type="term" value="F:ATP binding"/>
    <property type="evidence" value="ECO:0007669"/>
    <property type="project" value="UniProtKB-KW"/>
</dbReference>
<dbReference type="Gene3D" id="3.30.450.20">
    <property type="entry name" value="PAS domain"/>
    <property type="match status" value="3"/>
</dbReference>
<keyword evidence="4" id="KW-0808">Transferase</keyword>
<dbReference type="InterPro" id="IPR003660">
    <property type="entry name" value="HAMP_dom"/>
</dbReference>
<dbReference type="PROSITE" id="PS50113">
    <property type="entry name" value="PAC"/>
    <property type="match status" value="2"/>
</dbReference>
<dbReference type="SMART" id="SM00086">
    <property type="entry name" value="PAC"/>
    <property type="match status" value="2"/>
</dbReference>
<dbReference type="FunFam" id="3.20.20.450:FF:000001">
    <property type="entry name" value="Cyclic di-GMP phosphodiesterase yahA"/>
    <property type="match status" value="1"/>
</dbReference>
<dbReference type="PANTHER" id="PTHR44757:SF2">
    <property type="entry name" value="BIOFILM ARCHITECTURE MAINTENANCE PROTEIN MBAA"/>
    <property type="match status" value="1"/>
</dbReference>
<dbReference type="PROSITE" id="PS50885">
    <property type="entry name" value="HAMP"/>
    <property type="match status" value="1"/>
</dbReference>
<evidence type="ECO:0000259" key="18">
    <source>
        <dbReference type="PROSITE" id="PS50885"/>
    </source>
</evidence>
<feature type="domain" description="HAMP" evidence="18">
    <location>
        <begin position="192"/>
        <end position="244"/>
    </location>
</feature>
<dbReference type="GO" id="GO:0000160">
    <property type="term" value="P:phosphorelay signal transduction system"/>
    <property type="evidence" value="ECO:0007669"/>
    <property type="project" value="UniProtKB-KW"/>
</dbReference>
<evidence type="ECO:0000259" key="16">
    <source>
        <dbReference type="PROSITE" id="PS50113"/>
    </source>
</evidence>
<evidence type="ECO:0000256" key="5">
    <source>
        <dbReference type="ARBA" id="ARBA00022692"/>
    </source>
</evidence>
<dbReference type="SUPFAM" id="SSF55073">
    <property type="entry name" value="Nucleotide cyclase"/>
    <property type="match status" value="1"/>
</dbReference>
<dbReference type="PANTHER" id="PTHR44757">
    <property type="entry name" value="DIGUANYLATE CYCLASE DGCP"/>
    <property type="match status" value="1"/>
</dbReference>
<feature type="domain" description="PAC" evidence="16">
    <location>
        <begin position="343"/>
        <end position="393"/>
    </location>
</feature>
<evidence type="ECO:0000256" key="2">
    <source>
        <dbReference type="ARBA" id="ARBA00022475"/>
    </source>
</evidence>
<dbReference type="GO" id="GO:0071732">
    <property type="term" value="P:cellular response to nitric oxide"/>
    <property type="evidence" value="ECO:0007669"/>
    <property type="project" value="UniProtKB-ARBA"/>
</dbReference>
<dbReference type="SUPFAM" id="SSF103190">
    <property type="entry name" value="Sensory domain-like"/>
    <property type="match status" value="1"/>
</dbReference>
<dbReference type="Pfam" id="PF00672">
    <property type="entry name" value="HAMP"/>
    <property type="match status" value="1"/>
</dbReference>
<dbReference type="Pfam" id="PF00563">
    <property type="entry name" value="EAL"/>
    <property type="match status" value="1"/>
</dbReference>
<dbReference type="CDD" id="cd00130">
    <property type="entry name" value="PAS"/>
    <property type="match status" value="2"/>
</dbReference>
<evidence type="ECO:0000313" key="21">
    <source>
        <dbReference type="Proteomes" id="UP000269883"/>
    </source>
</evidence>
<keyword evidence="11 14" id="KW-0472">Membrane</keyword>
<dbReference type="InterPro" id="IPR043128">
    <property type="entry name" value="Rev_trsase/Diguanyl_cyclase"/>
</dbReference>
<evidence type="ECO:0000256" key="7">
    <source>
        <dbReference type="ARBA" id="ARBA00022777"/>
    </source>
</evidence>
<keyword evidence="8" id="KW-0067">ATP-binding</keyword>
<accession>A0A2Z6B0N6</accession>
<keyword evidence="21" id="KW-1185">Reference proteome</keyword>
<dbReference type="InterPro" id="IPR001610">
    <property type="entry name" value="PAC"/>
</dbReference>
<dbReference type="PROSITE" id="PS50887">
    <property type="entry name" value="GGDEF"/>
    <property type="match status" value="1"/>
</dbReference>
<dbReference type="Gene3D" id="6.10.340.10">
    <property type="match status" value="1"/>
</dbReference>
<feature type="coiled-coil region" evidence="13">
    <location>
        <begin position="384"/>
        <end position="436"/>
    </location>
</feature>
<keyword evidence="13" id="KW-0175">Coiled coil</keyword>
<dbReference type="InterPro" id="IPR001633">
    <property type="entry name" value="EAL_dom"/>
</dbReference>
<keyword evidence="7" id="KW-0418">Kinase</keyword>
<protein>
    <submittedName>
        <fullName evidence="20">Putative sensory box protein</fullName>
    </submittedName>
</protein>
<dbReference type="InterPro" id="IPR035965">
    <property type="entry name" value="PAS-like_dom_sf"/>
</dbReference>
<feature type="transmembrane region" description="Helical" evidence="14">
    <location>
        <begin position="174"/>
        <end position="191"/>
    </location>
</feature>
<dbReference type="Pfam" id="PF17203">
    <property type="entry name" value="sCache_3_2"/>
    <property type="match status" value="1"/>
</dbReference>
<dbReference type="KEGG" id="dfl:DFE_2336"/>
<dbReference type="Pfam" id="PF13426">
    <property type="entry name" value="PAS_9"/>
    <property type="match status" value="2"/>
</dbReference>
<dbReference type="GO" id="GO:0016301">
    <property type="term" value="F:kinase activity"/>
    <property type="evidence" value="ECO:0007669"/>
    <property type="project" value="UniProtKB-KW"/>
</dbReference>
<dbReference type="SMART" id="SM00267">
    <property type="entry name" value="GGDEF"/>
    <property type="match status" value="1"/>
</dbReference>
<comment type="catalytic activity">
    <reaction evidence="12">
        <text>3',3'-c-di-GMP + H2O = 5'-phosphoguanylyl(3'-&gt;5')guanosine + H(+)</text>
        <dbReference type="Rhea" id="RHEA:24902"/>
        <dbReference type="ChEBI" id="CHEBI:15377"/>
        <dbReference type="ChEBI" id="CHEBI:15378"/>
        <dbReference type="ChEBI" id="CHEBI:58754"/>
        <dbReference type="ChEBI" id="CHEBI:58805"/>
        <dbReference type="EC" id="3.1.4.52"/>
    </reaction>
    <physiologicalReaction direction="left-to-right" evidence="12">
        <dbReference type="Rhea" id="RHEA:24903"/>
    </physiologicalReaction>
</comment>
<dbReference type="Proteomes" id="UP000269883">
    <property type="component" value="Chromosome"/>
</dbReference>
<dbReference type="FunFam" id="3.30.70.270:FF:000001">
    <property type="entry name" value="Diguanylate cyclase domain protein"/>
    <property type="match status" value="1"/>
</dbReference>
<dbReference type="InterPro" id="IPR052155">
    <property type="entry name" value="Biofilm_reg_signaling"/>
</dbReference>
<sequence length="995" mass="110413">MKMTRLFKKTLLFMLLAFGVIAAVSSSYSAWTLRDRMTYEYESKALAIAKSMADSSAELVLSRDAASIQSRIDQFLDIDGVSYVLVASHSGDIVAHTFVPEIPEQISTLLWDLRTLNAGRVKTPISLSLTLPDKGEFIHVAHPILAGEIGSVHIGMDKGLINKAILGAIINHQILTLALFLTCALIAYFFMENISRPLIALTEYARKIKGRDFEATLDIDSNDELGELAGAFHSTSQELSTLITGLEESVKNATDELQDTLATVSAIVNNMADGLLVTDAEGNLLQFNSALLDMFGATSGNLIETNVRDLLGAEMHAMLTLAGLDHCNISTEDGDSESPQQQATIEVNGQRLDGTSFPAEMSMAMLPLKGDLNIVGIIRDITNRKQAELKLKLAHAELEERVEQRTAELSESNKQLTAEAAERSAAELALRQAEAKYRGIFENAIEGIFQLAPDGTYVAANPALARIYGYANPMELLGAAGCGMAGFHVDESHGEEFWSQLKENKEVRDFESQARRQDGRIVWTSQNARAVHDERGKLLFYEGSVEDITNRKEAESALRHQAFHDPLTGLPNRILFLDHLRQAMERTKRTKDFVYAVLYMDLDRFKIINDSLGHNIGDELLKHVARKLEEAVRTMDTVARFGGDEFAVLLEDMRAPREAIKIAKRISDAVKEPAHLGGYDVHTSASLGIVLVKKDYDRPDSILRDADTAMYRAKESGRSRFKVFSQRMHDQNVRLLELETELRKSLERDDFVTLLQPIVDLDNKRLNGFEALVRWNHPKLGMISPAEFIPLAEDTGLIHPLGEWVLRNVCSTIRDWEKQFPPGTPLNISINLSAKQFVQPTLIPQLREILELTGITPSNLRLEVAETVLMNHASIAIEMLGQLKDLGISLSMDDFGTGYSSLSYLRQFPIDALKIDRSFISRFGEDAESQVLVRSIISLAKNIGVAVVAEGVDTDVQSAMLKDLGCEYAQGYLFARPMPREKAEALLRGDEVLDI</sequence>
<evidence type="ECO:0000256" key="14">
    <source>
        <dbReference type="SAM" id="Phobius"/>
    </source>
</evidence>
<evidence type="ECO:0000256" key="10">
    <source>
        <dbReference type="ARBA" id="ARBA00023012"/>
    </source>
</evidence>
<proteinExistence type="predicted"/>
<dbReference type="Gene3D" id="3.20.20.450">
    <property type="entry name" value="EAL domain"/>
    <property type="match status" value="1"/>
</dbReference>
<dbReference type="CDD" id="cd01948">
    <property type="entry name" value="EAL"/>
    <property type="match status" value="1"/>
</dbReference>
<evidence type="ECO:0000256" key="12">
    <source>
        <dbReference type="ARBA" id="ARBA00051114"/>
    </source>
</evidence>
<evidence type="ECO:0000259" key="15">
    <source>
        <dbReference type="PROSITE" id="PS50112"/>
    </source>
</evidence>
<evidence type="ECO:0000256" key="9">
    <source>
        <dbReference type="ARBA" id="ARBA00022989"/>
    </source>
</evidence>
<dbReference type="EMBL" id="AP017378">
    <property type="protein sequence ID" value="BBD09062.1"/>
    <property type="molecule type" value="Genomic_DNA"/>
</dbReference>
<evidence type="ECO:0000256" key="11">
    <source>
        <dbReference type="ARBA" id="ARBA00023136"/>
    </source>
</evidence>
<dbReference type="PROSITE" id="PS50883">
    <property type="entry name" value="EAL"/>
    <property type="match status" value="1"/>
</dbReference>
<dbReference type="SMART" id="SM00052">
    <property type="entry name" value="EAL"/>
    <property type="match status" value="1"/>
</dbReference>
<dbReference type="SUPFAM" id="SSF141868">
    <property type="entry name" value="EAL domain-like"/>
    <property type="match status" value="1"/>
</dbReference>
<dbReference type="SMART" id="SM00091">
    <property type="entry name" value="PAS"/>
    <property type="match status" value="2"/>
</dbReference>
<feature type="domain" description="PAS" evidence="15">
    <location>
        <begin position="433"/>
        <end position="470"/>
    </location>
</feature>
<dbReference type="NCBIfam" id="TIGR00229">
    <property type="entry name" value="sensory_box"/>
    <property type="match status" value="2"/>
</dbReference>
<evidence type="ECO:0000256" key="3">
    <source>
        <dbReference type="ARBA" id="ARBA00022553"/>
    </source>
</evidence>
<feature type="domain" description="PAS" evidence="15">
    <location>
        <begin position="260"/>
        <end position="314"/>
    </location>
</feature>
<dbReference type="Gene3D" id="3.30.70.270">
    <property type="match status" value="1"/>
</dbReference>
<dbReference type="CDD" id="cd06225">
    <property type="entry name" value="HAMP"/>
    <property type="match status" value="1"/>
</dbReference>
<dbReference type="NCBIfam" id="TIGR00254">
    <property type="entry name" value="GGDEF"/>
    <property type="match status" value="1"/>
</dbReference>
<evidence type="ECO:0000259" key="17">
    <source>
        <dbReference type="PROSITE" id="PS50883"/>
    </source>
</evidence>
<evidence type="ECO:0000256" key="8">
    <source>
        <dbReference type="ARBA" id="ARBA00022840"/>
    </source>
</evidence>
<evidence type="ECO:0000256" key="4">
    <source>
        <dbReference type="ARBA" id="ARBA00022679"/>
    </source>
</evidence>
<feature type="coiled-coil region" evidence="13">
    <location>
        <begin position="236"/>
        <end position="263"/>
    </location>
</feature>
<dbReference type="InterPro" id="IPR000014">
    <property type="entry name" value="PAS"/>
</dbReference>
<evidence type="ECO:0000259" key="19">
    <source>
        <dbReference type="PROSITE" id="PS50887"/>
    </source>
</evidence>
<dbReference type="AlphaFoldDB" id="A0A2Z6B0N6"/>
<feature type="domain" description="EAL" evidence="17">
    <location>
        <begin position="735"/>
        <end position="991"/>
    </location>
</feature>
<comment type="subcellular location">
    <subcellularLocation>
        <location evidence="1">Cell membrane</location>
        <topology evidence="1">Multi-pass membrane protein</topology>
    </subcellularLocation>
</comment>
<dbReference type="SUPFAM" id="SSF55785">
    <property type="entry name" value="PYP-like sensor domain (PAS domain)"/>
    <property type="match status" value="2"/>
</dbReference>
<dbReference type="InterPro" id="IPR000700">
    <property type="entry name" value="PAS-assoc_C"/>
</dbReference>
<evidence type="ECO:0000256" key="6">
    <source>
        <dbReference type="ARBA" id="ARBA00022741"/>
    </source>
</evidence>
<keyword evidence="9 14" id="KW-1133">Transmembrane helix</keyword>